<feature type="transmembrane region" description="Helical" evidence="1">
    <location>
        <begin position="111"/>
        <end position="131"/>
    </location>
</feature>
<accession>A0ABW4LVG9</accession>
<sequence length="132" mass="14378">MEDLYVQLAAILVAILSGGIAVFQILLFLGFPLGEYSWGGKYKGVLPKKIRMMSLPAAVLGLFFGLVFLMHTNLLTIESILPTNILVWVITVFLGLNTLGNLASRSKKEKVVMGPIAAITFLSCLFISIFGK</sequence>
<keyword evidence="1" id="KW-0812">Transmembrane</keyword>
<dbReference type="RefSeq" id="WP_377930275.1">
    <property type="nucleotide sequence ID" value="NZ_JBHUEM010000052.1"/>
</dbReference>
<keyword evidence="1" id="KW-1133">Transmembrane helix</keyword>
<keyword evidence="3" id="KW-1185">Reference proteome</keyword>
<organism evidence="2 3">
    <name type="scientific">Bacillus salitolerans</name>
    <dbReference type="NCBI Taxonomy" id="1437434"/>
    <lineage>
        <taxon>Bacteria</taxon>
        <taxon>Bacillati</taxon>
        <taxon>Bacillota</taxon>
        <taxon>Bacilli</taxon>
        <taxon>Bacillales</taxon>
        <taxon>Bacillaceae</taxon>
        <taxon>Bacillus</taxon>
    </lineage>
</organism>
<proteinExistence type="predicted"/>
<reference evidence="3" key="1">
    <citation type="journal article" date="2019" name="Int. J. Syst. Evol. Microbiol.">
        <title>The Global Catalogue of Microorganisms (GCM) 10K type strain sequencing project: providing services to taxonomists for standard genome sequencing and annotation.</title>
        <authorList>
            <consortium name="The Broad Institute Genomics Platform"/>
            <consortium name="The Broad Institute Genome Sequencing Center for Infectious Disease"/>
            <person name="Wu L."/>
            <person name="Ma J."/>
        </authorList>
    </citation>
    <scope>NUCLEOTIDE SEQUENCE [LARGE SCALE GENOMIC DNA]</scope>
    <source>
        <strain evidence="3">CCUG 49339</strain>
    </source>
</reference>
<evidence type="ECO:0000256" key="1">
    <source>
        <dbReference type="SAM" id="Phobius"/>
    </source>
</evidence>
<feature type="transmembrane region" description="Helical" evidence="1">
    <location>
        <begin position="52"/>
        <end position="74"/>
    </location>
</feature>
<comment type="caution">
    <text evidence="2">The sequence shown here is derived from an EMBL/GenBank/DDBJ whole genome shotgun (WGS) entry which is preliminary data.</text>
</comment>
<protein>
    <submittedName>
        <fullName evidence="2">Uncharacterized protein</fullName>
    </submittedName>
</protein>
<keyword evidence="1" id="KW-0472">Membrane</keyword>
<feature type="transmembrane region" description="Helical" evidence="1">
    <location>
        <begin position="80"/>
        <end position="99"/>
    </location>
</feature>
<gene>
    <name evidence="2" type="ORF">ACFSCX_21310</name>
</gene>
<evidence type="ECO:0000313" key="3">
    <source>
        <dbReference type="Proteomes" id="UP001597214"/>
    </source>
</evidence>
<dbReference type="EMBL" id="JBHUEM010000052">
    <property type="protein sequence ID" value="MFD1739051.1"/>
    <property type="molecule type" value="Genomic_DNA"/>
</dbReference>
<name>A0ABW4LVG9_9BACI</name>
<evidence type="ECO:0000313" key="2">
    <source>
        <dbReference type="EMBL" id="MFD1739051.1"/>
    </source>
</evidence>
<feature type="transmembrane region" description="Helical" evidence="1">
    <location>
        <begin position="6"/>
        <end position="31"/>
    </location>
</feature>
<dbReference type="Proteomes" id="UP001597214">
    <property type="component" value="Unassembled WGS sequence"/>
</dbReference>